<keyword evidence="1" id="KW-0520">NAD</keyword>
<dbReference type="PANTHER" id="PTHR43574">
    <property type="entry name" value="EPIMERASE-RELATED"/>
    <property type="match status" value="1"/>
</dbReference>
<dbReference type="Proteomes" id="UP001237843">
    <property type="component" value="Unassembled WGS sequence"/>
</dbReference>
<dbReference type="PRINTS" id="PR01713">
    <property type="entry name" value="NUCEPIMERASE"/>
</dbReference>
<evidence type="ECO:0000313" key="4">
    <source>
        <dbReference type="Proteomes" id="UP001237843"/>
    </source>
</evidence>
<dbReference type="CDD" id="cd05253">
    <property type="entry name" value="UDP_GE_SDE_e"/>
    <property type="match status" value="1"/>
</dbReference>
<dbReference type="InterPro" id="IPR036291">
    <property type="entry name" value="NAD(P)-bd_dom_sf"/>
</dbReference>
<protein>
    <submittedName>
        <fullName evidence="3">NAD-dependent epimerase</fullName>
    </submittedName>
</protein>
<dbReference type="Gene3D" id="3.40.50.720">
    <property type="entry name" value="NAD(P)-binding Rossmann-like Domain"/>
    <property type="match status" value="1"/>
</dbReference>
<name>A0AAW6VQZ4_9BACT</name>
<evidence type="ECO:0000259" key="2">
    <source>
        <dbReference type="Pfam" id="PF01370"/>
    </source>
</evidence>
<gene>
    <name evidence="3" type="ORF">PT520_10125</name>
</gene>
<evidence type="ECO:0000256" key="1">
    <source>
        <dbReference type="ARBA" id="ARBA00023027"/>
    </source>
</evidence>
<feature type="domain" description="NAD-dependent epimerase/dehydratase" evidence="2">
    <location>
        <begin position="3"/>
        <end position="260"/>
    </location>
</feature>
<evidence type="ECO:0000313" key="3">
    <source>
        <dbReference type="EMBL" id="MDK2062875.1"/>
    </source>
</evidence>
<reference evidence="3" key="2">
    <citation type="submission" date="2023-02" db="EMBL/GenBank/DDBJ databases">
        <authorList>
            <person name="Concha-Toloza M."/>
            <person name="Lopez-Cantillo M."/>
            <person name="Molina-Mora J."/>
            <person name="Collado L."/>
        </authorList>
    </citation>
    <scope>NUCLEOTIDE SEQUENCE</scope>
    <source>
        <strain evidence="3">FR1p273A</strain>
    </source>
</reference>
<sequence length="363" mass="41001">MKILVTGTAGFIGYHLAKKLLERGDEVVGLDNINDYYDVNLKYARLEQLGIKRDEVESDNSTFKIHNSKLFPRHKFIKANLEDSQTINNLFETEKFDAVCNLAAQAGVRYSIENPHAYIQSNVVGFMNILEACRNYGVKNLSYASSSSVYGLNKSQPFKTSDHTDHPISLYAATKKSNEMMAHTYSHLYGILASSLRFFTVFGEWGRPDMAPMLFADAITNDRPIKVFNHGNMSRDFTYVGDIVDGIIKVIDNPATPIDNSQFSILNSQFKNLPPQVSTAPYRIYNIGSNSPVQLLDFIKTLEKAIGKEATKNFMDMQDGDVVSTYADVSDLINDFGYKPDTSLEVGIERFVKWYKEFYGEKK</sequence>
<proteinExistence type="predicted"/>
<dbReference type="SUPFAM" id="SSF51735">
    <property type="entry name" value="NAD(P)-binding Rossmann-fold domains"/>
    <property type="match status" value="1"/>
</dbReference>
<dbReference type="InterPro" id="IPR001509">
    <property type="entry name" value="Epimerase_deHydtase"/>
</dbReference>
<dbReference type="Pfam" id="PF01370">
    <property type="entry name" value="Epimerase"/>
    <property type="match status" value="1"/>
</dbReference>
<organism evidence="3 4">
    <name type="scientific">Aliarcobacter butzleri</name>
    <dbReference type="NCBI Taxonomy" id="28197"/>
    <lineage>
        <taxon>Bacteria</taxon>
        <taxon>Pseudomonadati</taxon>
        <taxon>Campylobacterota</taxon>
        <taxon>Epsilonproteobacteria</taxon>
        <taxon>Campylobacterales</taxon>
        <taxon>Arcobacteraceae</taxon>
        <taxon>Aliarcobacter</taxon>
    </lineage>
</organism>
<comment type="caution">
    <text evidence="3">The sequence shown here is derived from an EMBL/GenBank/DDBJ whole genome shotgun (WGS) entry which is preliminary data.</text>
</comment>
<dbReference type="AlphaFoldDB" id="A0AAW6VQZ4"/>
<dbReference type="EMBL" id="JAQTJH010000013">
    <property type="protein sequence ID" value="MDK2062875.1"/>
    <property type="molecule type" value="Genomic_DNA"/>
</dbReference>
<accession>A0AAW6VQZ4</accession>
<reference evidence="3" key="1">
    <citation type="journal article" date="2023" name="Antibiotics">
        <title>Genomic Characterization of Antibiotic-Resistant Campylobacterales Isolated from Chilean Poultry Meat.</title>
        <authorList>
            <person name="Concha-Toloza M."/>
            <person name="Lopez-Cantillo M."/>
            <person name="Molina-Mora J.A."/>
            <person name="Collado L."/>
        </authorList>
    </citation>
    <scope>NUCLEOTIDE SEQUENCE</scope>
    <source>
        <strain evidence="3">FR1p273A</strain>
    </source>
</reference>
<dbReference type="RefSeq" id="WP_284074996.1">
    <property type="nucleotide sequence ID" value="NZ_JAQTJH010000013.1"/>
</dbReference>